<dbReference type="Pfam" id="PF04116">
    <property type="entry name" value="FA_hydroxylase"/>
    <property type="match status" value="1"/>
</dbReference>
<comment type="subcellular location">
    <subcellularLocation>
        <location evidence="2">Endoplasmic reticulum membrane</location>
        <topology evidence="2">Multi-pass membrane protein</topology>
    </subcellularLocation>
</comment>
<dbReference type="GO" id="GO:0005789">
    <property type="term" value="C:endoplasmic reticulum membrane"/>
    <property type="evidence" value="ECO:0007669"/>
    <property type="project" value="UniProtKB-SubCell"/>
</dbReference>
<evidence type="ECO:0000256" key="15">
    <source>
        <dbReference type="ARBA" id="ARBA00047556"/>
    </source>
</evidence>
<keyword evidence="3 16" id="KW-0812">Transmembrane</keyword>
<evidence type="ECO:0000256" key="4">
    <source>
        <dbReference type="ARBA" id="ARBA00022824"/>
    </source>
</evidence>
<evidence type="ECO:0000313" key="20">
    <source>
        <dbReference type="Proteomes" id="UP000838412"/>
    </source>
</evidence>
<evidence type="ECO:0000256" key="10">
    <source>
        <dbReference type="ARBA" id="ARBA00037122"/>
    </source>
</evidence>
<keyword evidence="6" id="KW-0560">Oxidoreductase</keyword>
<evidence type="ECO:0000256" key="11">
    <source>
        <dbReference type="ARBA" id="ARBA00038190"/>
    </source>
</evidence>
<evidence type="ECO:0000256" key="12">
    <source>
        <dbReference type="ARBA" id="ARBA00039026"/>
    </source>
</evidence>
<evidence type="ECO:0000256" key="5">
    <source>
        <dbReference type="ARBA" id="ARBA00022989"/>
    </source>
</evidence>
<feature type="domain" description="Alkylglycerol monooxygenase C-terminal" evidence="18">
    <location>
        <begin position="344"/>
        <end position="394"/>
    </location>
</feature>
<evidence type="ECO:0000256" key="8">
    <source>
        <dbReference type="ARBA" id="ARBA00023098"/>
    </source>
</evidence>
<dbReference type="EC" id="1.14.16.5" evidence="12"/>
<evidence type="ECO:0000256" key="2">
    <source>
        <dbReference type="ARBA" id="ARBA00004477"/>
    </source>
</evidence>
<protein>
    <recommendedName>
        <fullName evidence="13">Alkylglycerol monooxygenase</fullName>
        <ecNumber evidence="12">1.14.16.5</ecNumber>
    </recommendedName>
    <alternativeName>
        <fullName evidence="14">Transmembrane protein 195</fullName>
    </alternativeName>
</protein>
<dbReference type="PANTHER" id="PTHR21624:SF1">
    <property type="entry name" value="ALKYLGLYCEROL MONOOXYGENASE"/>
    <property type="match status" value="1"/>
</dbReference>
<evidence type="ECO:0000256" key="7">
    <source>
        <dbReference type="ARBA" id="ARBA00023004"/>
    </source>
</evidence>
<dbReference type="PANTHER" id="PTHR21624">
    <property type="entry name" value="STEROL DESATURASE-RELATED PROTEIN"/>
    <property type="match status" value="1"/>
</dbReference>
<dbReference type="Pfam" id="PF24858">
    <property type="entry name" value="AGMP_C"/>
    <property type="match status" value="1"/>
</dbReference>
<keyword evidence="7" id="KW-0408">Iron</keyword>
<evidence type="ECO:0000256" key="13">
    <source>
        <dbReference type="ARBA" id="ARBA00040992"/>
    </source>
</evidence>
<dbReference type="InterPro" id="IPR056853">
    <property type="entry name" value="AGMP_C"/>
</dbReference>
<dbReference type="Proteomes" id="UP000838412">
    <property type="component" value="Chromosome 18"/>
</dbReference>
<feature type="transmembrane region" description="Helical" evidence="16">
    <location>
        <begin position="339"/>
        <end position="358"/>
    </location>
</feature>
<comment type="function">
    <text evidence="10">Glyceryl-ether monooxygenase that cleaves the O-alkyl bond of ether lipids. Ether lipids are essential components of brain membranes.</text>
</comment>
<dbReference type="EMBL" id="OV696703">
    <property type="protein sequence ID" value="CAH1251065.1"/>
    <property type="molecule type" value="Genomic_DNA"/>
</dbReference>
<dbReference type="GO" id="GO:0008610">
    <property type="term" value="P:lipid biosynthetic process"/>
    <property type="evidence" value="ECO:0007669"/>
    <property type="project" value="InterPro"/>
</dbReference>
<feature type="domain" description="Fatty acid hydroxylase" evidence="17">
    <location>
        <begin position="127"/>
        <end position="257"/>
    </location>
</feature>
<evidence type="ECO:0000256" key="14">
    <source>
        <dbReference type="ARBA" id="ARBA00041444"/>
    </source>
</evidence>
<accession>A0A8K0EGV0</accession>
<evidence type="ECO:0000256" key="1">
    <source>
        <dbReference type="ARBA" id="ARBA00001962"/>
    </source>
</evidence>
<comment type="similarity">
    <text evidence="11">Belongs to the sterol desaturase family. TMEM195 subfamily.</text>
</comment>
<dbReference type="OrthoDB" id="6354873at2759"/>
<reference evidence="19" key="1">
    <citation type="submission" date="2022-01" db="EMBL/GenBank/DDBJ databases">
        <authorList>
            <person name="Braso-Vives M."/>
        </authorList>
    </citation>
    <scope>NUCLEOTIDE SEQUENCE</scope>
</reference>
<proteinExistence type="inferred from homology"/>
<dbReference type="GO" id="GO:0050479">
    <property type="term" value="F:glyceryl-ether monooxygenase activity"/>
    <property type="evidence" value="ECO:0007669"/>
    <property type="project" value="UniProtKB-EC"/>
</dbReference>
<dbReference type="GO" id="GO:0005506">
    <property type="term" value="F:iron ion binding"/>
    <property type="evidence" value="ECO:0007669"/>
    <property type="project" value="InterPro"/>
</dbReference>
<keyword evidence="9 16" id="KW-0472">Membrane</keyword>
<evidence type="ECO:0000256" key="9">
    <source>
        <dbReference type="ARBA" id="ARBA00023136"/>
    </source>
</evidence>
<dbReference type="AlphaFoldDB" id="A0A8K0EGV0"/>
<sequence length="398" mass="45764">MAEVELKIAEVIAGKDGPSVLTGLRRIFYLVTPNETSFQTLEEVPKYVAQASPFFIGLILLELMVASLKNKQTPTRLNDSISSLSAGMISETSNLFSKGVYLMTYVWVYENYRLVDLPWDSPVTWWTAFILVEFTYYWLHRMSHEVNIMWASHQVHHSSEDYNLTTALRQSSTQKVLTFLFQLPAALLVPPAAYSAHYQFNLLYQFWIHTELVTSLGPLEYILNTPSHHRVHHGRNPYCIDKNYGGTLIIFDRLFGTFAKEEEKVVYGLTHPLNTWDPIWVQFCHFVHIWKTFWATPGLTNKLSVLWKGPGWAPGKPRMGCIEDIPKVKYPEPKYDSKASTLWSVYVAVHFVLAMVLYQELFAVVKVLSTAAMLGRVMFVVWTLVCVAAIMDRKYVIY</sequence>
<dbReference type="InterPro" id="IPR051689">
    <property type="entry name" value="Sterol_desaturase/TMEM195"/>
</dbReference>
<evidence type="ECO:0000256" key="3">
    <source>
        <dbReference type="ARBA" id="ARBA00022692"/>
    </source>
</evidence>
<evidence type="ECO:0000256" key="16">
    <source>
        <dbReference type="SAM" id="Phobius"/>
    </source>
</evidence>
<evidence type="ECO:0000259" key="17">
    <source>
        <dbReference type="Pfam" id="PF04116"/>
    </source>
</evidence>
<gene>
    <name evidence="19" type="primary">AGMO</name>
    <name evidence="19" type="ORF">BLAG_LOCUS11565</name>
</gene>
<comment type="cofactor">
    <cofactor evidence="1">
        <name>Fe cation</name>
        <dbReference type="ChEBI" id="CHEBI:24875"/>
    </cofactor>
</comment>
<name>A0A8K0EGV0_BRALA</name>
<evidence type="ECO:0000259" key="18">
    <source>
        <dbReference type="Pfam" id="PF24858"/>
    </source>
</evidence>
<dbReference type="GO" id="GO:0006643">
    <property type="term" value="P:membrane lipid metabolic process"/>
    <property type="evidence" value="ECO:0007669"/>
    <property type="project" value="TreeGrafter"/>
</dbReference>
<keyword evidence="4" id="KW-0256">Endoplasmic reticulum</keyword>
<evidence type="ECO:0000256" key="6">
    <source>
        <dbReference type="ARBA" id="ARBA00023002"/>
    </source>
</evidence>
<dbReference type="InterPro" id="IPR006694">
    <property type="entry name" value="Fatty_acid_hydroxylase"/>
</dbReference>
<evidence type="ECO:0000313" key="19">
    <source>
        <dbReference type="EMBL" id="CAH1251065.1"/>
    </source>
</evidence>
<keyword evidence="20" id="KW-1185">Reference proteome</keyword>
<comment type="catalytic activity">
    <reaction evidence="15">
        <text>1-O-(1,2-saturated-alkyl)-sn-glycerol + (6R)-L-erythro-5,6,7,8-tetrahydrobiopterin + O2 = a 1-(1-hydroxyalkyl)-sn-glycerol + (6R)-L-erythro-6,7-dihydrobiopterin + H2O</text>
        <dbReference type="Rhea" id="RHEA:36255"/>
        <dbReference type="ChEBI" id="CHEBI:15377"/>
        <dbReference type="ChEBI" id="CHEBI:15379"/>
        <dbReference type="ChEBI" id="CHEBI:43120"/>
        <dbReference type="ChEBI" id="CHEBI:59560"/>
        <dbReference type="ChEBI" id="CHEBI:73418"/>
        <dbReference type="ChEBI" id="CHEBI:83957"/>
        <dbReference type="EC" id="1.14.16.5"/>
    </reaction>
</comment>
<keyword evidence="8" id="KW-0443">Lipid metabolism</keyword>
<organism evidence="19 20">
    <name type="scientific">Branchiostoma lanceolatum</name>
    <name type="common">Common lancelet</name>
    <name type="synonym">Amphioxus lanceolatum</name>
    <dbReference type="NCBI Taxonomy" id="7740"/>
    <lineage>
        <taxon>Eukaryota</taxon>
        <taxon>Metazoa</taxon>
        <taxon>Chordata</taxon>
        <taxon>Cephalochordata</taxon>
        <taxon>Leptocardii</taxon>
        <taxon>Amphioxiformes</taxon>
        <taxon>Branchiostomatidae</taxon>
        <taxon>Branchiostoma</taxon>
    </lineage>
</organism>
<keyword evidence="5 16" id="KW-1133">Transmembrane helix</keyword>
<feature type="transmembrane region" description="Helical" evidence="16">
    <location>
        <begin position="370"/>
        <end position="391"/>
    </location>
</feature>